<sequence length="177" mass="19726">MTDLQFAPLRDLNDFVLSSASFGLPTVNDLEKWGNRVVKNLLYYQSNYFCTAAVIWVLLLLLNPRELLQAALVAVGAAGGTKIVLLRHGDIFGGFRRIVGVVCVISLLILYLMDLILFVLLTVLLPFSVIFVHASLRLRNTKSKAVNTFQATQLKKTPMGVFLNAMNLVPENAWINF</sequence>
<reference evidence="6" key="1">
    <citation type="submission" date="2016-12" db="EMBL/GenBank/DDBJ databases">
        <title>An insight into the sialome and mialome of the sand fly, Nyssomyia neivai.</title>
        <authorList>
            <person name="Sebastian V."/>
            <person name="Goulart T.M."/>
            <person name="Oliveira W."/>
            <person name="Calvo E."/>
            <person name="Oliveira L.F."/>
            <person name="Pinto M.C."/>
            <person name="Rosselino A.M."/>
            <person name="Ribeiro J.M."/>
        </authorList>
    </citation>
    <scope>NUCLEOTIDE SEQUENCE</scope>
</reference>
<keyword evidence="3 5" id="KW-1133">Transmembrane helix</keyword>
<proteinExistence type="inferred from homology"/>
<dbReference type="AlphaFoldDB" id="A0A1L8DF06"/>
<feature type="transmembrane region" description="Helical" evidence="5">
    <location>
        <begin position="41"/>
        <end position="61"/>
    </location>
</feature>
<evidence type="ECO:0000256" key="2">
    <source>
        <dbReference type="ARBA" id="ARBA00022692"/>
    </source>
</evidence>
<dbReference type="GO" id="GO:0016020">
    <property type="term" value="C:membrane"/>
    <property type="evidence" value="ECO:0007669"/>
    <property type="project" value="UniProtKB-SubCell"/>
</dbReference>
<evidence type="ECO:0000256" key="3">
    <source>
        <dbReference type="ARBA" id="ARBA00022989"/>
    </source>
</evidence>
<keyword evidence="4 5" id="KW-0472">Membrane</keyword>
<organism evidence="6">
    <name type="scientific">Nyssomyia neivai</name>
    <dbReference type="NCBI Taxonomy" id="330878"/>
    <lineage>
        <taxon>Eukaryota</taxon>
        <taxon>Metazoa</taxon>
        <taxon>Ecdysozoa</taxon>
        <taxon>Arthropoda</taxon>
        <taxon>Hexapoda</taxon>
        <taxon>Insecta</taxon>
        <taxon>Pterygota</taxon>
        <taxon>Neoptera</taxon>
        <taxon>Endopterygota</taxon>
        <taxon>Diptera</taxon>
        <taxon>Nematocera</taxon>
        <taxon>Psychodoidea</taxon>
        <taxon>Psychodidae</taxon>
        <taxon>Nyssomyia</taxon>
    </lineage>
</organism>
<feature type="transmembrane region" description="Helical" evidence="5">
    <location>
        <begin position="94"/>
        <end position="112"/>
    </location>
</feature>
<dbReference type="PANTHER" id="PTHR12859:SF0">
    <property type="entry name" value="PRA1 FAMILY PROTEIN"/>
    <property type="match status" value="1"/>
</dbReference>
<evidence type="ECO:0000256" key="4">
    <source>
        <dbReference type="ARBA" id="ARBA00023136"/>
    </source>
</evidence>
<evidence type="ECO:0000256" key="1">
    <source>
        <dbReference type="ARBA" id="ARBA00004141"/>
    </source>
</evidence>
<feature type="transmembrane region" description="Helical" evidence="5">
    <location>
        <begin position="67"/>
        <end position="85"/>
    </location>
</feature>
<protein>
    <recommendedName>
        <fullName evidence="5">PRA1 family protein</fullName>
    </recommendedName>
</protein>
<dbReference type="InterPro" id="IPR004895">
    <property type="entry name" value="Prenylated_rab_accept_PRA1"/>
</dbReference>
<dbReference type="PANTHER" id="PTHR12859">
    <property type="entry name" value="PRA1 PROTEIN"/>
    <property type="match status" value="1"/>
</dbReference>
<comment type="similarity">
    <text evidence="5">Belongs to the PRA1 family.</text>
</comment>
<evidence type="ECO:0000313" key="6">
    <source>
        <dbReference type="EMBL" id="JAV05026.1"/>
    </source>
</evidence>
<name>A0A1L8DF06_9DIPT</name>
<dbReference type="Pfam" id="PF03208">
    <property type="entry name" value="PRA1"/>
    <property type="match status" value="1"/>
</dbReference>
<comment type="subcellular location">
    <subcellularLocation>
        <location evidence="1 5">Membrane</location>
        <topology evidence="1 5">Multi-pass membrane protein</topology>
    </subcellularLocation>
</comment>
<evidence type="ECO:0000256" key="5">
    <source>
        <dbReference type="RuleBase" id="RU363107"/>
    </source>
</evidence>
<accession>A0A1L8DF06</accession>
<dbReference type="EMBL" id="GFDF01009058">
    <property type="protein sequence ID" value="JAV05026.1"/>
    <property type="molecule type" value="Transcribed_RNA"/>
</dbReference>
<keyword evidence="2 5" id="KW-0812">Transmembrane</keyword>
<feature type="transmembrane region" description="Helical" evidence="5">
    <location>
        <begin position="118"/>
        <end position="136"/>
    </location>
</feature>